<dbReference type="SMART" id="SM00155">
    <property type="entry name" value="PLDc"/>
    <property type="match status" value="2"/>
</dbReference>
<dbReference type="Proteomes" id="UP000237040">
    <property type="component" value="Unassembled WGS sequence"/>
</dbReference>
<dbReference type="GO" id="GO:0016891">
    <property type="term" value="F:RNA endonuclease activity producing 5'-phosphomonoesters, hydrolytic mechanism"/>
    <property type="evidence" value="ECO:0007669"/>
    <property type="project" value="TreeGrafter"/>
</dbReference>
<dbReference type="PANTHER" id="PTHR43856">
    <property type="entry name" value="CARDIOLIPIN HYDROLASE"/>
    <property type="match status" value="1"/>
</dbReference>
<dbReference type="AlphaFoldDB" id="A0A2J6WF05"/>
<evidence type="ECO:0000256" key="2">
    <source>
        <dbReference type="ARBA" id="ARBA00008664"/>
    </source>
</evidence>
<protein>
    <recommendedName>
        <fullName evidence="3">phospholipase D</fullName>
        <ecNumber evidence="3">3.1.4.4</ecNumber>
    </recommendedName>
</protein>
<dbReference type="PROSITE" id="PS50035">
    <property type="entry name" value="PLD"/>
    <property type="match status" value="2"/>
</dbReference>
<evidence type="ECO:0000256" key="1">
    <source>
        <dbReference type="ARBA" id="ARBA00000798"/>
    </source>
</evidence>
<dbReference type="EC" id="3.1.4.4" evidence="3"/>
<dbReference type="RefSeq" id="WP_424586833.1">
    <property type="nucleotide sequence ID" value="NZ_JBNARP010000013.1"/>
</dbReference>
<gene>
    <name evidence="8" type="ORF">C0189_01930</name>
</gene>
<dbReference type="GO" id="GO:0006793">
    <property type="term" value="P:phosphorus metabolic process"/>
    <property type="evidence" value="ECO:0007669"/>
    <property type="project" value="UniProtKB-ARBA"/>
</dbReference>
<keyword evidence="5" id="KW-0442">Lipid degradation</keyword>
<dbReference type="PANTHER" id="PTHR43856:SF1">
    <property type="entry name" value="MITOCHONDRIAL CARDIOLIPIN HYDROLASE"/>
    <property type="match status" value="1"/>
</dbReference>
<dbReference type="GO" id="GO:0004630">
    <property type="term" value="F:phospholipase D activity"/>
    <property type="evidence" value="ECO:0007669"/>
    <property type="project" value="UniProtKB-EC"/>
</dbReference>
<evidence type="ECO:0000256" key="6">
    <source>
        <dbReference type="ARBA" id="ARBA00023098"/>
    </source>
</evidence>
<dbReference type="InterPro" id="IPR001736">
    <property type="entry name" value="PLipase_D/transphosphatidylase"/>
</dbReference>
<dbReference type="InterPro" id="IPR025202">
    <property type="entry name" value="PLD-like_dom"/>
</dbReference>
<feature type="domain" description="PLD phosphodiesterase" evidence="7">
    <location>
        <begin position="256"/>
        <end position="283"/>
    </location>
</feature>
<dbReference type="Pfam" id="PF13091">
    <property type="entry name" value="PLDc_2"/>
    <property type="match status" value="2"/>
</dbReference>
<feature type="domain" description="PLD phosphodiesterase" evidence="7">
    <location>
        <begin position="117"/>
        <end position="144"/>
    </location>
</feature>
<evidence type="ECO:0000259" key="7">
    <source>
        <dbReference type="PROSITE" id="PS50035"/>
    </source>
</evidence>
<evidence type="ECO:0000313" key="8">
    <source>
        <dbReference type="EMBL" id="PMP68081.1"/>
    </source>
</evidence>
<dbReference type="EMBL" id="PNIL01000028">
    <property type="protein sequence ID" value="PMP68081.1"/>
    <property type="molecule type" value="Genomic_DNA"/>
</dbReference>
<organism evidence="8 9">
    <name type="scientific">Caldisericum exile</name>
    <dbReference type="NCBI Taxonomy" id="693075"/>
    <lineage>
        <taxon>Bacteria</taxon>
        <taxon>Pseudomonadati</taxon>
        <taxon>Caldisericota/Cryosericota group</taxon>
        <taxon>Caldisericota</taxon>
        <taxon>Caldisericia</taxon>
        <taxon>Caldisericales</taxon>
        <taxon>Caldisericaceae</taxon>
        <taxon>Caldisericum</taxon>
    </lineage>
</organism>
<sequence>MKKLKLLIIAFIILSVIFLGNFKTAQSESTSEILISETFGGKQSILNELMKAKNELLINIYGFTDFDFIPTIINLAKQGVEVKVILEEAPYQSETQNFDIRDMLKKYGIEARWANPKFFLTHAKYIVIDDTEAIVLTGNFTYSSFSKNREFGLATLNKDDVNSLRNLFYADWNRTDFKNDNPNVIISPIDSREKIENALKSAKFSIKIWEQSISDQSIIKILKEQKAKGIDVKILMPTSYAADVKNELGDSVLALPNPYIHAKTFIIDDAFAYIGSNNFTQPSLDNERETALFTYNKDIIDELELIWNWDLSHAVIP</sequence>
<comment type="caution">
    <text evidence="8">The sequence shown here is derived from an EMBL/GenBank/DDBJ whole genome shotgun (WGS) entry which is preliminary data.</text>
</comment>
<dbReference type="Gene3D" id="3.30.870.10">
    <property type="entry name" value="Endonuclease Chain A"/>
    <property type="match status" value="2"/>
</dbReference>
<evidence type="ECO:0000256" key="3">
    <source>
        <dbReference type="ARBA" id="ARBA00012027"/>
    </source>
</evidence>
<evidence type="ECO:0000256" key="4">
    <source>
        <dbReference type="ARBA" id="ARBA00022801"/>
    </source>
</evidence>
<evidence type="ECO:0000313" key="9">
    <source>
        <dbReference type="Proteomes" id="UP000237040"/>
    </source>
</evidence>
<keyword evidence="4" id="KW-0378">Hydrolase</keyword>
<dbReference type="GO" id="GO:0016042">
    <property type="term" value="P:lipid catabolic process"/>
    <property type="evidence" value="ECO:0007669"/>
    <property type="project" value="UniProtKB-KW"/>
</dbReference>
<comment type="similarity">
    <text evidence="2">Belongs to the phospholipase D family.</text>
</comment>
<dbReference type="SUPFAM" id="SSF56024">
    <property type="entry name" value="Phospholipase D/nuclease"/>
    <property type="match status" value="2"/>
</dbReference>
<evidence type="ECO:0000256" key="5">
    <source>
        <dbReference type="ARBA" id="ARBA00022963"/>
    </source>
</evidence>
<keyword evidence="6" id="KW-0443">Lipid metabolism</keyword>
<reference evidence="8 9" key="1">
    <citation type="submission" date="2018-01" db="EMBL/GenBank/DDBJ databases">
        <title>Metagenomic assembled genomes from two thermal pools in the Uzon Caldera, Kamchatka, Russia.</title>
        <authorList>
            <person name="Wilkins L."/>
            <person name="Ettinger C."/>
        </authorList>
    </citation>
    <scope>NUCLEOTIDE SEQUENCE [LARGE SCALE GENOMIC DNA]</scope>
    <source>
        <strain evidence="8">ZAV-07</strain>
    </source>
</reference>
<dbReference type="InterPro" id="IPR051406">
    <property type="entry name" value="PLD_domain"/>
</dbReference>
<comment type="catalytic activity">
    <reaction evidence="1">
        <text>a 1,2-diacyl-sn-glycero-3-phosphocholine + H2O = a 1,2-diacyl-sn-glycero-3-phosphate + choline + H(+)</text>
        <dbReference type="Rhea" id="RHEA:14445"/>
        <dbReference type="ChEBI" id="CHEBI:15354"/>
        <dbReference type="ChEBI" id="CHEBI:15377"/>
        <dbReference type="ChEBI" id="CHEBI:15378"/>
        <dbReference type="ChEBI" id="CHEBI:57643"/>
        <dbReference type="ChEBI" id="CHEBI:58608"/>
        <dbReference type="EC" id="3.1.4.4"/>
    </reaction>
</comment>
<proteinExistence type="inferred from homology"/>
<name>A0A2J6WF05_9BACT</name>
<accession>A0A2J6WF05</accession>